<reference evidence="1" key="1">
    <citation type="journal article" date="2021" name="bioRxiv">
        <title>Whole Genome Assembly and Annotation of Northern Wild Rice, Zizania palustris L., Supports a Whole Genome Duplication in the Zizania Genus.</title>
        <authorList>
            <person name="Haas M."/>
            <person name="Kono T."/>
            <person name="Macchietto M."/>
            <person name="Millas R."/>
            <person name="McGilp L."/>
            <person name="Shao M."/>
            <person name="Duquette J."/>
            <person name="Hirsch C.N."/>
            <person name="Kimball J."/>
        </authorList>
    </citation>
    <scope>NUCLEOTIDE SEQUENCE</scope>
    <source>
        <tissue evidence="1">Fresh leaf tissue</tissue>
    </source>
</reference>
<reference evidence="1" key="2">
    <citation type="submission" date="2021-02" db="EMBL/GenBank/DDBJ databases">
        <authorList>
            <person name="Kimball J.A."/>
            <person name="Haas M.W."/>
            <person name="Macchietto M."/>
            <person name="Kono T."/>
            <person name="Duquette J."/>
            <person name="Shao M."/>
        </authorList>
    </citation>
    <scope>NUCLEOTIDE SEQUENCE</scope>
    <source>
        <tissue evidence="1">Fresh leaf tissue</tissue>
    </source>
</reference>
<keyword evidence="2" id="KW-1185">Reference proteome</keyword>
<evidence type="ECO:0000313" key="1">
    <source>
        <dbReference type="EMBL" id="KAG8099853.1"/>
    </source>
</evidence>
<dbReference type="EMBL" id="JAAALK010000079">
    <property type="protein sequence ID" value="KAG8099853.1"/>
    <property type="molecule type" value="Genomic_DNA"/>
</dbReference>
<protein>
    <submittedName>
        <fullName evidence="1">Uncharacterized protein</fullName>
    </submittedName>
</protein>
<gene>
    <name evidence="1" type="ORF">GUJ93_ZPchr0013g36008</name>
</gene>
<proteinExistence type="predicted"/>
<dbReference type="AlphaFoldDB" id="A0A8J6C550"/>
<accession>A0A8J6C550</accession>
<organism evidence="1 2">
    <name type="scientific">Zizania palustris</name>
    <name type="common">Northern wild rice</name>
    <dbReference type="NCBI Taxonomy" id="103762"/>
    <lineage>
        <taxon>Eukaryota</taxon>
        <taxon>Viridiplantae</taxon>
        <taxon>Streptophyta</taxon>
        <taxon>Embryophyta</taxon>
        <taxon>Tracheophyta</taxon>
        <taxon>Spermatophyta</taxon>
        <taxon>Magnoliopsida</taxon>
        <taxon>Liliopsida</taxon>
        <taxon>Poales</taxon>
        <taxon>Poaceae</taxon>
        <taxon>BOP clade</taxon>
        <taxon>Oryzoideae</taxon>
        <taxon>Oryzeae</taxon>
        <taxon>Zizaniinae</taxon>
        <taxon>Zizania</taxon>
    </lineage>
</organism>
<name>A0A8J6C550_ZIZPA</name>
<sequence length="72" mass="7771">MVFVTATGHHLHAMNTSLQPRPVSLCDERHHRQHLALPHPSTHVASCQPPVTSRLSVVAATGRHLPTTNAGV</sequence>
<comment type="caution">
    <text evidence="1">The sequence shown here is derived from an EMBL/GenBank/DDBJ whole genome shotgun (WGS) entry which is preliminary data.</text>
</comment>
<dbReference type="Proteomes" id="UP000729402">
    <property type="component" value="Unassembled WGS sequence"/>
</dbReference>
<evidence type="ECO:0000313" key="2">
    <source>
        <dbReference type="Proteomes" id="UP000729402"/>
    </source>
</evidence>